<dbReference type="InterPro" id="IPR036237">
    <property type="entry name" value="Xyl_isomerase-like_sf"/>
</dbReference>
<sequence>MRLGLCCLFRNEGISFRTITARTLLDLPAGERPRRLSAVCLANAESLLAAVRAVQRLGIGAFRIMSPLFPRMTHPEVGYQLPDLPDSRRIEELLREVREWSLLHDIRLSFHPDQFVVLSSPHPEVVGNSVRELEYQGWLAEKVGADVINIHVGGVYGDKGEALARFRRVFASLTGRVRERLTVENDDVSYTVRDLLPLAADLSIPLVYDVHHHRCLPDGLSVEEATVLAGETWRRTGREMYCHISSPRTGWLGGNPKPHADFIDPGDVPACWLQRPMTVDVEAKAKELAVLRLIRDLKGKAGSDAERGEKREDGRKPGGPLKRSRKAVNGNISEEC</sequence>
<gene>
    <name evidence="8" type="primary">uvsE</name>
    <name evidence="8" type="ORF">F9K24_22810</name>
</gene>
<evidence type="ECO:0000313" key="8">
    <source>
        <dbReference type="EMBL" id="KAB2927126.1"/>
    </source>
</evidence>
<proteinExistence type="predicted"/>
<evidence type="ECO:0000256" key="2">
    <source>
        <dbReference type="ARBA" id="ARBA00022759"/>
    </source>
</evidence>
<dbReference type="EMBL" id="WBUI01000087">
    <property type="protein sequence ID" value="KAB2927126.1"/>
    <property type="molecule type" value="Genomic_DNA"/>
</dbReference>
<dbReference type="PANTHER" id="PTHR31290">
    <property type="entry name" value="UV-DAMAGE ENDONUCLEASE"/>
    <property type="match status" value="1"/>
</dbReference>
<keyword evidence="6" id="KW-0234">DNA repair</keyword>
<dbReference type="Proteomes" id="UP000460298">
    <property type="component" value="Unassembled WGS sequence"/>
</dbReference>
<dbReference type="GO" id="GO:0016787">
    <property type="term" value="F:hydrolase activity"/>
    <property type="evidence" value="ECO:0007669"/>
    <property type="project" value="UniProtKB-KW"/>
</dbReference>
<comment type="caution">
    <text evidence="8">The sequence shown here is derived from an EMBL/GenBank/DDBJ whole genome shotgun (WGS) entry which is preliminary data.</text>
</comment>
<evidence type="ECO:0000256" key="5">
    <source>
        <dbReference type="ARBA" id="ARBA00022801"/>
    </source>
</evidence>
<keyword evidence="4" id="KW-0228">DNA excision</keyword>
<dbReference type="AlphaFoldDB" id="A0A833GV35"/>
<dbReference type="GO" id="GO:0006289">
    <property type="term" value="P:nucleotide-excision repair"/>
    <property type="evidence" value="ECO:0007669"/>
    <property type="project" value="InterPro"/>
</dbReference>
<reference evidence="8 9" key="1">
    <citation type="submission" date="2019-10" db="EMBL/GenBank/DDBJ databases">
        <title>Extracellular Electron Transfer in a Candidatus Methanoperedens spp. Enrichment Culture.</title>
        <authorList>
            <person name="Berger S."/>
            <person name="Rangel Shaw D."/>
            <person name="Berben T."/>
            <person name="In 'T Zandt M."/>
            <person name="Frank J."/>
            <person name="Reimann J."/>
            <person name="Jetten M.S.M."/>
            <person name="Welte C.U."/>
        </authorList>
    </citation>
    <scope>NUCLEOTIDE SEQUENCE [LARGE SCALE GENOMIC DNA]</scope>
    <source>
        <strain evidence="8">SB12</strain>
    </source>
</reference>
<name>A0A833GV35_9LEPT</name>
<dbReference type="Pfam" id="PF03851">
    <property type="entry name" value="UvdE"/>
    <property type="match status" value="1"/>
</dbReference>
<accession>A0A833GV35</accession>
<dbReference type="GO" id="GO:0004519">
    <property type="term" value="F:endonuclease activity"/>
    <property type="evidence" value="ECO:0007669"/>
    <property type="project" value="UniProtKB-KW"/>
</dbReference>
<protein>
    <submittedName>
        <fullName evidence="8">UV DNA damage repair endonuclease UvsE</fullName>
    </submittedName>
</protein>
<keyword evidence="5" id="KW-0378">Hydrolase</keyword>
<dbReference type="Gene3D" id="3.20.20.150">
    <property type="entry name" value="Divalent-metal-dependent TIM barrel enzymes"/>
    <property type="match status" value="1"/>
</dbReference>
<organism evidence="8 9">
    <name type="scientific">Leptonema illini</name>
    <dbReference type="NCBI Taxonomy" id="183"/>
    <lineage>
        <taxon>Bacteria</taxon>
        <taxon>Pseudomonadati</taxon>
        <taxon>Spirochaetota</taxon>
        <taxon>Spirochaetia</taxon>
        <taxon>Leptospirales</taxon>
        <taxon>Leptospiraceae</taxon>
        <taxon>Leptonema</taxon>
    </lineage>
</organism>
<evidence type="ECO:0000256" key="4">
    <source>
        <dbReference type="ARBA" id="ARBA00022769"/>
    </source>
</evidence>
<evidence type="ECO:0000313" key="9">
    <source>
        <dbReference type="Proteomes" id="UP000460298"/>
    </source>
</evidence>
<dbReference type="SUPFAM" id="SSF51658">
    <property type="entry name" value="Xylose isomerase-like"/>
    <property type="match status" value="1"/>
</dbReference>
<dbReference type="NCBIfam" id="TIGR00629">
    <property type="entry name" value="uvde"/>
    <property type="match status" value="1"/>
</dbReference>
<keyword evidence="2 8" id="KW-0255">Endonuclease</keyword>
<dbReference type="InterPro" id="IPR004601">
    <property type="entry name" value="UvdE"/>
</dbReference>
<evidence type="ECO:0000256" key="6">
    <source>
        <dbReference type="ARBA" id="ARBA00023204"/>
    </source>
</evidence>
<keyword evidence="1" id="KW-0540">Nuclease</keyword>
<keyword evidence="3" id="KW-0227">DNA damage</keyword>
<evidence type="ECO:0000256" key="3">
    <source>
        <dbReference type="ARBA" id="ARBA00022763"/>
    </source>
</evidence>
<evidence type="ECO:0000256" key="1">
    <source>
        <dbReference type="ARBA" id="ARBA00022722"/>
    </source>
</evidence>
<dbReference type="GO" id="GO:0009411">
    <property type="term" value="P:response to UV"/>
    <property type="evidence" value="ECO:0007669"/>
    <property type="project" value="InterPro"/>
</dbReference>
<evidence type="ECO:0000256" key="7">
    <source>
        <dbReference type="SAM" id="MobiDB-lite"/>
    </source>
</evidence>
<feature type="region of interest" description="Disordered" evidence="7">
    <location>
        <begin position="300"/>
        <end position="336"/>
    </location>
</feature>
<dbReference type="PANTHER" id="PTHR31290:SF5">
    <property type="entry name" value="UV-DAMAGE ENDONUCLEASE"/>
    <property type="match status" value="1"/>
</dbReference>
<feature type="compositionally biased region" description="Basic and acidic residues" evidence="7">
    <location>
        <begin position="300"/>
        <end position="316"/>
    </location>
</feature>